<name>A0A7X9RUS5_9BACT</name>
<dbReference type="AlphaFoldDB" id="A0A7X9RUS5"/>
<keyword evidence="2" id="KW-1185">Reference proteome</keyword>
<protein>
    <submittedName>
        <fullName evidence="1">Uncharacterized protein</fullName>
    </submittedName>
</protein>
<dbReference type="RefSeq" id="WP_169657375.1">
    <property type="nucleotide sequence ID" value="NZ_JABANE010000034.1"/>
</dbReference>
<evidence type="ECO:0000313" key="2">
    <source>
        <dbReference type="Proteomes" id="UP000576082"/>
    </source>
</evidence>
<dbReference type="EMBL" id="JABANE010000034">
    <property type="protein sequence ID" value="NME69090.1"/>
    <property type="molecule type" value="Genomic_DNA"/>
</dbReference>
<gene>
    <name evidence="1" type="ORF">HHU12_14035</name>
</gene>
<dbReference type="Proteomes" id="UP000576082">
    <property type="component" value="Unassembled WGS sequence"/>
</dbReference>
<proteinExistence type="predicted"/>
<organism evidence="1 2">
    <name type="scientific">Flammeovirga aprica JL-4</name>
    <dbReference type="NCBI Taxonomy" id="694437"/>
    <lineage>
        <taxon>Bacteria</taxon>
        <taxon>Pseudomonadati</taxon>
        <taxon>Bacteroidota</taxon>
        <taxon>Cytophagia</taxon>
        <taxon>Cytophagales</taxon>
        <taxon>Flammeovirgaceae</taxon>
        <taxon>Flammeovirga</taxon>
    </lineage>
</organism>
<comment type="caution">
    <text evidence="1">The sequence shown here is derived from an EMBL/GenBank/DDBJ whole genome shotgun (WGS) entry which is preliminary data.</text>
</comment>
<reference evidence="1 2" key="1">
    <citation type="submission" date="2020-04" db="EMBL/GenBank/DDBJ databases">
        <title>Flammeovirga sp. SR4, a novel species isolated from seawater.</title>
        <authorList>
            <person name="Wang X."/>
        </authorList>
    </citation>
    <scope>NUCLEOTIDE SEQUENCE [LARGE SCALE GENOMIC DNA]</scope>
    <source>
        <strain evidence="1 2">ATCC 23126</strain>
    </source>
</reference>
<accession>A0A7X9RUS5</accession>
<sequence>MFFIDLNAFGQTVLKQGTYYIFIEVDNAIVEDKSTCHNNEINSFPKKLEKTSNTFSFQYRSVSGRGRRDGNDYCTYPDMDWNKPLVPLNITIDNSDNKNHGVIKRNISTSPDMNFIIEWYYCDSDQPVLKS</sequence>
<evidence type="ECO:0000313" key="1">
    <source>
        <dbReference type="EMBL" id="NME69090.1"/>
    </source>
</evidence>